<dbReference type="SUPFAM" id="SSF110395">
    <property type="entry name" value="CutC-like"/>
    <property type="match status" value="1"/>
</dbReference>
<accession>A0ABQ1FDR3</accession>
<comment type="caution">
    <text evidence="3">The sequence shown here is derived from an EMBL/GenBank/DDBJ whole genome shotgun (WGS) entry which is preliminary data.</text>
</comment>
<name>A0ABQ1FDR3_9BACL</name>
<evidence type="ECO:0000313" key="4">
    <source>
        <dbReference type="Proteomes" id="UP000615455"/>
    </source>
</evidence>
<dbReference type="HAMAP" id="MF_00795">
    <property type="entry name" value="CutC"/>
    <property type="match status" value="1"/>
</dbReference>
<protein>
    <recommendedName>
        <fullName evidence="2">PF03932 family protein CutC</fullName>
    </recommendedName>
</protein>
<dbReference type="Proteomes" id="UP000615455">
    <property type="component" value="Unassembled WGS sequence"/>
</dbReference>
<dbReference type="Gene3D" id="3.20.20.380">
    <property type="entry name" value="Copper homeostasis (CutC) domain"/>
    <property type="match status" value="1"/>
</dbReference>
<dbReference type="EMBL" id="BMHE01000053">
    <property type="protein sequence ID" value="GGA08001.1"/>
    <property type="molecule type" value="Genomic_DNA"/>
</dbReference>
<dbReference type="InterPro" id="IPR005627">
    <property type="entry name" value="CutC-like"/>
</dbReference>
<proteinExistence type="inferred from homology"/>
<keyword evidence="4" id="KW-1185">Reference proteome</keyword>
<comment type="caution">
    <text evidence="2">Once thought to be involved in copper homeostasis, experiments in E.coli have shown this is not the case.</text>
</comment>
<dbReference type="InterPro" id="IPR036822">
    <property type="entry name" value="CutC-like_dom_sf"/>
</dbReference>
<evidence type="ECO:0000313" key="3">
    <source>
        <dbReference type="EMBL" id="GGA08001.1"/>
    </source>
</evidence>
<dbReference type="RefSeq" id="WP_189019219.1">
    <property type="nucleotide sequence ID" value="NZ_BMHE01000053.1"/>
</dbReference>
<evidence type="ECO:0000256" key="1">
    <source>
        <dbReference type="ARBA" id="ARBA00007768"/>
    </source>
</evidence>
<evidence type="ECO:0000256" key="2">
    <source>
        <dbReference type="HAMAP-Rule" id="MF_00795"/>
    </source>
</evidence>
<dbReference type="PANTHER" id="PTHR12598">
    <property type="entry name" value="COPPER HOMEOSTASIS PROTEIN CUTC"/>
    <property type="match status" value="1"/>
</dbReference>
<sequence length="231" mass="25091">MVLLEVIATTLEDARNAEAGGADRIELVANLEEGGLTPSLKLVQEIASELTIPVHVMIRPHSRSFHMSEEDVAQMINDSKRAYQAGASALVLGALTSEKTIDRNVLELLLEATPLPVTYHRAFDEIVNQEDAVSTLLDYAQIRSVLTSGGAARALDAVEQMKRLVRRTEGHTLQIMAGGGVTLASLKSFVNQTKVPCIHMGTGVREQLSIDKPVSVEKVMEARRLLANLDV</sequence>
<organism evidence="3 4">
    <name type="scientific">Paenibacillus marchantiophytorum</name>
    <dbReference type="NCBI Taxonomy" id="1619310"/>
    <lineage>
        <taxon>Bacteria</taxon>
        <taxon>Bacillati</taxon>
        <taxon>Bacillota</taxon>
        <taxon>Bacilli</taxon>
        <taxon>Bacillales</taxon>
        <taxon>Paenibacillaceae</taxon>
        <taxon>Paenibacillus</taxon>
    </lineage>
</organism>
<comment type="subcellular location">
    <subcellularLocation>
        <location evidence="2">Cytoplasm</location>
    </subcellularLocation>
</comment>
<comment type="similarity">
    <text evidence="1 2">Belongs to the CutC family.</text>
</comment>
<dbReference type="PANTHER" id="PTHR12598:SF0">
    <property type="entry name" value="COPPER HOMEOSTASIS PROTEIN CUTC HOMOLOG"/>
    <property type="match status" value="1"/>
</dbReference>
<keyword evidence="2" id="KW-0963">Cytoplasm</keyword>
<gene>
    <name evidence="2" type="primary">cutC</name>
    <name evidence="3" type="ORF">GCM10008018_62160</name>
</gene>
<reference evidence="4" key="1">
    <citation type="journal article" date="2019" name="Int. J. Syst. Evol. Microbiol.">
        <title>The Global Catalogue of Microorganisms (GCM) 10K type strain sequencing project: providing services to taxonomists for standard genome sequencing and annotation.</title>
        <authorList>
            <consortium name="The Broad Institute Genomics Platform"/>
            <consortium name="The Broad Institute Genome Sequencing Center for Infectious Disease"/>
            <person name="Wu L."/>
            <person name="Ma J."/>
        </authorList>
    </citation>
    <scope>NUCLEOTIDE SEQUENCE [LARGE SCALE GENOMIC DNA]</scope>
    <source>
        <strain evidence="4">CGMCC 1.15043</strain>
    </source>
</reference>
<dbReference type="Pfam" id="PF03932">
    <property type="entry name" value="CutC"/>
    <property type="match status" value="1"/>
</dbReference>